<name>A0A918QUC2_9FLAO</name>
<dbReference type="RefSeq" id="WP_189359112.1">
    <property type="nucleotide sequence ID" value="NZ_BMWZ01000001.1"/>
</dbReference>
<gene>
    <name evidence="1" type="ORF">GCM10007028_04770</name>
</gene>
<protein>
    <recommendedName>
        <fullName evidence="3">Lipoprotein</fullName>
    </recommendedName>
</protein>
<dbReference type="Gene3D" id="2.40.128.510">
    <property type="entry name" value="Protein of unknown function DUF4738"/>
    <property type="match status" value="1"/>
</dbReference>
<comment type="caution">
    <text evidence="1">The sequence shown here is derived from an EMBL/GenBank/DDBJ whole genome shotgun (WGS) entry which is preliminary data.</text>
</comment>
<organism evidence="1 2">
    <name type="scientific">Algibacter mikhailovii</name>
    <dbReference type="NCBI Taxonomy" id="425498"/>
    <lineage>
        <taxon>Bacteria</taxon>
        <taxon>Pseudomonadati</taxon>
        <taxon>Bacteroidota</taxon>
        <taxon>Flavobacteriia</taxon>
        <taxon>Flavobacteriales</taxon>
        <taxon>Flavobacteriaceae</taxon>
        <taxon>Algibacter</taxon>
    </lineage>
</organism>
<evidence type="ECO:0000313" key="2">
    <source>
        <dbReference type="Proteomes" id="UP000636004"/>
    </source>
</evidence>
<accession>A0A918QUC2</accession>
<dbReference type="AlphaFoldDB" id="A0A918QUC2"/>
<reference evidence="1" key="2">
    <citation type="submission" date="2020-09" db="EMBL/GenBank/DDBJ databases">
        <authorList>
            <person name="Sun Q."/>
            <person name="Kim S."/>
        </authorList>
    </citation>
    <scope>NUCLEOTIDE SEQUENCE</scope>
    <source>
        <strain evidence="1">KCTC 12710</strain>
    </source>
</reference>
<evidence type="ECO:0008006" key="3">
    <source>
        <dbReference type="Google" id="ProtNLM"/>
    </source>
</evidence>
<dbReference type="EMBL" id="BMWZ01000001">
    <property type="protein sequence ID" value="GGZ70629.1"/>
    <property type="molecule type" value="Genomic_DNA"/>
</dbReference>
<reference evidence="1" key="1">
    <citation type="journal article" date="2014" name="Int. J. Syst. Evol. Microbiol.">
        <title>Complete genome sequence of Corynebacterium casei LMG S-19264T (=DSM 44701T), isolated from a smear-ripened cheese.</title>
        <authorList>
            <consortium name="US DOE Joint Genome Institute (JGI-PGF)"/>
            <person name="Walter F."/>
            <person name="Albersmeier A."/>
            <person name="Kalinowski J."/>
            <person name="Ruckert C."/>
        </authorList>
    </citation>
    <scope>NUCLEOTIDE SEQUENCE</scope>
    <source>
        <strain evidence="1">KCTC 12710</strain>
    </source>
</reference>
<keyword evidence="2" id="KW-1185">Reference proteome</keyword>
<proteinExistence type="predicted"/>
<evidence type="ECO:0000313" key="1">
    <source>
        <dbReference type="EMBL" id="GGZ70629.1"/>
    </source>
</evidence>
<sequence length="195" mass="22668">MFKTLKINAILVIAILVSLSFFSCDGKYRRLQTNSETFDESNFKSDLKKQIHFVPKQPVIIETDTILANGFNVKINYHSLNDNYSQSKTAYSNDKDKTTYYSNFEAAISVYKNNEYCNEFILNKSFFHDFESPLFLEKAIMQYVWVDFTSSTNQTLRLNTTFNIPDTEIYKDFIIEISNLGAVNIRRNNFSANTI</sequence>
<dbReference type="Proteomes" id="UP000636004">
    <property type="component" value="Unassembled WGS sequence"/>
</dbReference>
<dbReference type="PROSITE" id="PS51257">
    <property type="entry name" value="PROKAR_LIPOPROTEIN"/>
    <property type="match status" value="1"/>
</dbReference>